<dbReference type="RefSeq" id="WP_336496396.1">
    <property type="nucleotide sequence ID" value="NZ_JBAWSY010000002.1"/>
</dbReference>
<keyword evidence="6 8" id="KW-1133">Transmembrane helix</keyword>
<feature type="transmembrane region" description="Helical" evidence="8">
    <location>
        <begin position="350"/>
        <end position="369"/>
    </location>
</feature>
<feature type="transmembrane region" description="Helical" evidence="8">
    <location>
        <begin position="115"/>
        <end position="131"/>
    </location>
</feature>
<organism evidence="9 10">
    <name type="scientific">Psychrobacillus mangrovi</name>
    <dbReference type="NCBI Taxonomy" id="3117745"/>
    <lineage>
        <taxon>Bacteria</taxon>
        <taxon>Bacillati</taxon>
        <taxon>Bacillota</taxon>
        <taxon>Bacilli</taxon>
        <taxon>Bacillales</taxon>
        <taxon>Bacillaceae</taxon>
        <taxon>Psychrobacillus</taxon>
    </lineage>
</organism>
<evidence type="ECO:0000256" key="8">
    <source>
        <dbReference type="SAM" id="Phobius"/>
    </source>
</evidence>
<evidence type="ECO:0000313" key="10">
    <source>
        <dbReference type="Proteomes" id="UP001364890"/>
    </source>
</evidence>
<feature type="transmembrane region" description="Helical" evidence="8">
    <location>
        <begin position="289"/>
        <end position="308"/>
    </location>
</feature>
<dbReference type="EMBL" id="JBAWSY010000002">
    <property type="protein sequence ID" value="MEI4768842.1"/>
    <property type="molecule type" value="Genomic_DNA"/>
</dbReference>
<feature type="transmembrane region" description="Helical" evidence="8">
    <location>
        <begin position="406"/>
        <end position="426"/>
    </location>
</feature>
<feature type="transmembrane region" description="Helical" evidence="8">
    <location>
        <begin position="376"/>
        <end position="394"/>
    </location>
</feature>
<dbReference type="PANTHER" id="PTHR33908:SF11">
    <property type="entry name" value="MEMBRANE PROTEIN"/>
    <property type="match status" value="1"/>
</dbReference>
<evidence type="ECO:0000256" key="2">
    <source>
        <dbReference type="ARBA" id="ARBA00022475"/>
    </source>
</evidence>
<evidence type="ECO:0000256" key="4">
    <source>
        <dbReference type="ARBA" id="ARBA00022679"/>
    </source>
</evidence>
<gene>
    <name evidence="9" type="ORF">WAX74_04115</name>
</gene>
<keyword evidence="3" id="KW-0328">Glycosyltransferase</keyword>
<feature type="transmembrane region" description="Helical" evidence="8">
    <location>
        <begin position="12"/>
        <end position="29"/>
    </location>
</feature>
<comment type="caution">
    <text evidence="9">The sequence shown here is derived from an EMBL/GenBank/DDBJ whole genome shotgun (WGS) entry which is preliminary data.</text>
</comment>
<keyword evidence="5 8" id="KW-0812">Transmembrane</keyword>
<proteinExistence type="predicted"/>
<dbReference type="Proteomes" id="UP001364890">
    <property type="component" value="Unassembled WGS sequence"/>
</dbReference>
<evidence type="ECO:0000256" key="6">
    <source>
        <dbReference type="ARBA" id="ARBA00022989"/>
    </source>
</evidence>
<dbReference type="PANTHER" id="PTHR33908">
    <property type="entry name" value="MANNOSYLTRANSFERASE YKCB-RELATED"/>
    <property type="match status" value="1"/>
</dbReference>
<comment type="subcellular location">
    <subcellularLocation>
        <location evidence="1">Cell membrane</location>
        <topology evidence="1">Multi-pass membrane protein</topology>
    </subcellularLocation>
</comment>
<evidence type="ECO:0000256" key="7">
    <source>
        <dbReference type="ARBA" id="ARBA00023136"/>
    </source>
</evidence>
<feature type="transmembrane region" description="Helical" evidence="8">
    <location>
        <begin position="169"/>
        <end position="195"/>
    </location>
</feature>
<feature type="transmembrane region" description="Helical" evidence="8">
    <location>
        <begin position="91"/>
        <end position="109"/>
    </location>
</feature>
<evidence type="ECO:0008006" key="11">
    <source>
        <dbReference type="Google" id="ProtNLM"/>
    </source>
</evidence>
<name>A0ABU8F1H9_9BACI</name>
<accession>A0ABU8F1H9</accession>
<feature type="transmembrane region" description="Helical" evidence="8">
    <location>
        <begin position="207"/>
        <end position="224"/>
    </location>
</feature>
<keyword evidence="7 8" id="KW-0472">Membrane</keyword>
<reference evidence="9 10" key="1">
    <citation type="submission" date="2024-01" db="EMBL/GenBank/DDBJ databases">
        <title>Seven novel Bacillus-like species.</title>
        <authorList>
            <person name="Liu G."/>
        </authorList>
    </citation>
    <scope>NUCLEOTIDE SEQUENCE [LARGE SCALE GENOMIC DNA]</scope>
    <source>
        <strain evidence="9 10">FJAT-51614</strain>
    </source>
</reference>
<evidence type="ECO:0000313" key="9">
    <source>
        <dbReference type="EMBL" id="MEI4768842.1"/>
    </source>
</evidence>
<feature type="transmembrane region" description="Helical" evidence="8">
    <location>
        <begin position="138"/>
        <end position="157"/>
    </location>
</feature>
<evidence type="ECO:0000256" key="3">
    <source>
        <dbReference type="ARBA" id="ARBA00022676"/>
    </source>
</evidence>
<evidence type="ECO:0000256" key="5">
    <source>
        <dbReference type="ARBA" id="ARBA00022692"/>
    </source>
</evidence>
<feature type="transmembrane region" description="Helical" evidence="8">
    <location>
        <begin position="320"/>
        <end position="338"/>
    </location>
</feature>
<dbReference type="InterPro" id="IPR050297">
    <property type="entry name" value="LipidA_mod_glycosyltrf_83"/>
</dbReference>
<keyword evidence="4" id="KW-0808">Transferase</keyword>
<evidence type="ECO:0000256" key="1">
    <source>
        <dbReference type="ARBA" id="ARBA00004651"/>
    </source>
</evidence>
<protein>
    <recommendedName>
        <fullName evidence="11">Glycosyltransferase RgtA/B/C/D-like domain-containing protein</fullName>
    </recommendedName>
</protein>
<sequence length="555" mass="65320">MRRYNNFPINVYLFLLIQIFSITIFIHFLKQNMNVNYYDENEYIAFSKQILEHGIFDFQEPLRTYFYPLIISLFNMFSGENLVYSKIITSVFQYSVLIITIIFLANLSYKKFPYKSVPTIIILFGLLNPYLIQASTLFLTDILATCFIVFSLGLMSFNNNRNVTYMSSVFFLFASIMIRPSSSIFIPVYIFILIVKHIKIEKIKMGNFLIISFLLAFIFIPQLYNNVKNYNDWTPLIHKNLYETQSSWAADYLKYGTVVIDGVDPKLFYINPIESDKETIYDLLFLEPINFLFVYFIHIIGILDWGFVDTYINSFDITSRLVASILLYIYWFLVILGLKNYFSSKLNNFSMNALLFSTIIYVLFIGTTLVESRFGYPVFMLLLPFTGLGAHWITTRISFKITMIKTLIWMIIFIISFFIFSIWLDFQTKQVDWEKIIENQYDNEVETVNFSDEINWSFVMNYKDFKIVRLIPNSPIPINITNMMVIDSNGIELNHDDSFEEPHSFSYRFWENPSGVLISVPNTVTGWGESESPTPDQIMTFFKKNKYQMTFTLIK</sequence>
<keyword evidence="10" id="KW-1185">Reference proteome</keyword>
<keyword evidence="2" id="KW-1003">Cell membrane</keyword>